<dbReference type="PROSITE" id="PS51032">
    <property type="entry name" value="AP2_ERF"/>
    <property type="match status" value="1"/>
</dbReference>
<feature type="domain" description="AP2/ERF" evidence="4">
    <location>
        <begin position="100"/>
        <end position="157"/>
    </location>
</feature>
<sequence>MTREIPLTKGKVAIVDDVDYERFGEFKWHCVGGKYAARSVGGRKNKRMVYLHREVLEAEEGQIVDHINGDKLDNRKSNLRIVTSAENLYNTSIRSDNTSGYKGVVYVEDCNEKWEARIHKDGKKIILGRFETPEEAACAYNEKALELFGEYARLNEIKESV</sequence>
<dbReference type="Gene3D" id="3.90.75.20">
    <property type="match status" value="1"/>
</dbReference>
<dbReference type="SMART" id="SM00380">
    <property type="entry name" value="AP2"/>
    <property type="match status" value="1"/>
</dbReference>
<gene>
    <name evidence="5" type="ORF">KHA97_09905</name>
</gene>
<dbReference type="GO" id="GO:0003677">
    <property type="term" value="F:DNA binding"/>
    <property type="evidence" value="ECO:0007669"/>
    <property type="project" value="UniProtKB-KW"/>
</dbReference>
<dbReference type="GO" id="GO:0004519">
    <property type="term" value="F:endonuclease activity"/>
    <property type="evidence" value="ECO:0007669"/>
    <property type="project" value="UniProtKB-KW"/>
</dbReference>
<evidence type="ECO:0000256" key="1">
    <source>
        <dbReference type="ARBA" id="ARBA00023015"/>
    </source>
</evidence>
<dbReference type="Gene3D" id="3.30.730.10">
    <property type="entry name" value="AP2/ERF domain"/>
    <property type="match status" value="1"/>
</dbReference>
<keyword evidence="5" id="KW-0540">Nuclease</keyword>
<dbReference type="Pfam" id="PF13392">
    <property type="entry name" value="HNH_3"/>
    <property type="match status" value="1"/>
</dbReference>
<evidence type="ECO:0000313" key="6">
    <source>
        <dbReference type="Proteomes" id="UP000681414"/>
    </source>
</evidence>
<name>A0A942TCT6_9BACI</name>
<keyword evidence="5" id="KW-0378">Hydrolase</keyword>
<dbReference type="SUPFAM" id="SSF54060">
    <property type="entry name" value="His-Me finger endonucleases"/>
    <property type="match status" value="1"/>
</dbReference>
<keyword evidence="6" id="KW-1185">Reference proteome</keyword>
<evidence type="ECO:0000256" key="2">
    <source>
        <dbReference type="ARBA" id="ARBA00023125"/>
    </source>
</evidence>
<evidence type="ECO:0000256" key="3">
    <source>
        <dbReference type="ARBA" id="ARBA00023163"/>
    </source>
</evidence>
<dbReference type="AlphaFoldDB" id="A0A942TCT6"/>
<protein>
    <submittedName>
        <fullName evidence="5">HNH endonuclease</fullName>
    </submittedName>
</protein>
<dbReference type="InterPro" id="IPR001471">
    <property type="entry name" value="AP2/ERF_dom"/>
</dbReference>
<keyword evidence="2" id="KW-0238">DNA-binding</keyword>
<dbReference type="InterPro" id="IPR036955">
    <property type="entry name" value="AP2/ERF_dom_sf"/>
</dbReference>
<evidence type="ECO:0000259" key="4">
    <source>
        <dbReference type="PROSITE" id="PS51032"/>
    </source>
</evidence>
<keyword evidence="3" id="KW-0804">Transcription</keyword>
<organism evidence="5 6">
    <name type="scientific">Lederbergia citri</name>
    <dbReference type="NCBI Taxonomy" id="2833580"/>
    <lineage>
        <taxon>Bacteria</taxon>
        <taxon>Bacillati</taxon>
        <taxon>Bacillota</taxon>
        <taxon>Bacilli</taxon>
        <taxon>Bacillales</taxon>
        <taxon>Bacillaceae</taxon>
        <taxon>Lederbergia</taxon>
    </lineage>
</organism>
<dbReference type="InterPro" id="IPR044925">
    <property type="entry name" value="His-Me_finger_sf"/>
</dbReference>
<dbReference type="InterPro" id="IPR016177">
    <property type="entry name" value="DNA-bd_dom_sf"/>
</dbReference>
<comment type="caution">
    <text evidence="5">The sequence shown here is derived from an EMBL/GenBank/DDBJ whole genome shotgun (WGS) entry which is preliminary data.</text>
</comment>
<dbReference type="GO" id="GO:0003700">
    <property type="term" value="F:DNA-binding transcription factor activity"/>
    <property type="evidence" value="ECO:0007669"/>
    <property type="project" value="InterPro"/>
</dbReference>
<keyword evidence="1" id="KW-0805">Transcription regulation</keyword>
<reference evidence="5 6" key="1">
    <citation type="submission" date="2021-05" db="EMBL/GenBank/DDBJ databases">
        <title>Novel Bacillus species.</title>
        <authorList>
            <person name="Liu G."/>
        </authorList>
    </citation>
    <scope>NUCLEOTIDE SEQUENCE [LARGE SCALE GENOMIC DNA]</scope>
    <source>
        <strain evidence="6">FJAT-49780</strain>
    </source>
</reference>
<accession>A0A942TCT6</accession>
<dbReference type="Proteomes" id="UP000681414">
    <property type="component" value="Unassembled WGS sequence"/>
</dbReference>
<dbReference type="InterPro" id="IPR003615">
    <property type="entry name" value="HNH_nuc"/>
</dbReference>
<dbReference type="RefSeq" id="WP_213124593.1">
    <property type="nucleotide sequence ID" value="NZ_JAGYPG010000002.1"/>
</dbReference>
<proteinExistence type="predicted"/>
<dbReference type="SUPFAM" id="SSF54171">
    <property type="entry name" value="DNA-binding domain"/>
    <property type="match status" value="1"/>
</dbReference>
<evidence type="ECO:0000313" key="5">
    <source>
        <dbReference type="EMBL" id="MBS4195368.1"/>
    </source>
</evidence>
<keyword evidence="5" id="KW-0255">Endonuclease</keyword>
<dbReference type="EMBL" id="JAGYPG010000002">
    <property type="protein sequence ID" value="MBS4195368.1"/>
    <property type="molecule type" value="Genomic_DNA"/>
</dbReference>